<evidence type="ECO:0000259" key="8">
    <source>
        <dbReference type="PROSITE" id="PS50928"/>
    </source>
</evidence>
<dbReference type="InterPro" id="IPR050809">
    <property type="entry name" value="UgpAE/MalFG_permease"/>
</dbReference>
<feature type="transmembrane region" description="Helical" evidence="7">
    <location>
        <begin position="271"/>
        <end position="296"/>
    </location>
</feature>
<evidence type="ECO:0000313" key="10">
    <source>
        <dbReference type="Proteomes" id="UP000245845"/>
    </source>
</evidence>
<keyword evidence="2 7" id="KW-0813">Transport</keyword>
<evidence type="ECO:0000256" key="1">
    <source>
        <dbReference type="ARBA" id="ARBA00004651"/>
    </source>
</evidence>
<name>A0A2Y9BL18_9FIRM</name>
<evidence type="ECO:0000256" key="2">
    <source>
        <dbReference type="ARBA" id="ARBA00022448"/>
    </source>
</evidence>
<dbReference type="PANTHER" id="PTHR43227:SF11">
    <property type="entry name" value="BLL4140 PROTEIN"/>
    <property type="match status" value="1"/>
</dbReference>
<evidence type="ECO:0000256" key="3">
    <source>
        <dbReference type="ARBA" id="ARBA00022475"/>
    </source>
</evidence>
<evidence type="ECO:0000313" key="9">
    <source>
        <dbReference type="EMBL" id="PWJ28062.1"/>
    </source>
</evidence>
<dbReference type="Proteomes" id="UP000245845">
    <property type="component" value="Unassembled WGS sequence"/>
</dbReference>
<dbReference type="Pfam" id="PF00528">
    <property type="entry name" value="BPD_transp_1"/>
    <property type="match status" value="1"/>
</dbReference>
<comment type="caution">
    <text evidence="9">The sequence shown here is derived from an EMBL/GenBank/DDBJ whole genome shotgun (WGS) entry which is preliminary data.</text>
</comment>
<gene>
    <name evidence="9" type="ORF">A8806_110246</name>
</gene>
<keyword evidence="10" id="KW-1185">Reference proteome</keyword>
<evidence type="ECO:0000256" key="4">
    <source>
        <dbReference type="ARBA" id="ARBA00022692"/>
    </source>
</evidence>
<dbReference type="RefSeq" id="WP_207657869.1">
    <property type="nucleotide sequence ID" value="NZ_BAAACK010000029.1"/>
</dbReference>
<keyword evidence="5 7" id="KW-1133">Transmembrane helix</keyword>
<comment type="similarity">
    <text evidence="7">Belongs to the binding-protein-dependent transport system permease family.</text>
</comment>
<feature type="transmembrane region" description="Helical" evidence="7">
    <location>
        <begin position="165"/>
        <end position="186"/>
    </location>
</feature>
<accession>A0A2Y9BL18</accession>
<sequence>MKKRMGKAGRKKTMALTAMALPASVLLFIFSYIPIAGLVIAFKDFRYDKGFLGSEWVGFKNFEFFFKSNDAWIVLRNTIGLNLLFIGVTLVIAVSVALMINEIRSRIAVKAIQTIMFFPYFMSWVVVGYLLYAYLHHDYGIINQLLNFFGLESIAWYAKSAYWPVILTFMYAWKVAGYYSVIYYAGLMGIDDSYYEAAALDGASKWQMIWSVTLPMIRSIIICMVILQIGRIMYADFGLFFQLTRDSGALYATTDVLDTYIFRALRVTGDIGIGSAVGCFQAVAGFILIMVSNFIVRKIDSESALF</sequence>
<dbReference type="PROSITE" id="PS50928">
    <property type="entry name" value="ABC_TM1"/>
    <property type="match status" value="1"/>
</dbReference>
<dbReference type="AlphaFoldDB" id="A0A2Y9BL18"/>
<keyword evidence="3" id="KW-1003">Cell membrane</keyword>
<keyword evidence="4 7" id="KW-0812">Transmembrane</keyword>
<feature type="transmembrane region" description="Helical" evidence="7">
    <location>
        <begin position="79"/>
        <end position="100"/>
    </location>
</feature>
<dbReference type="PANTHER" id="PTHR43227">
    <property type="entry name" value="BLL4140 PROTEIN"/>
    <property type="match status" value="1"/>
</dbReference>
<comment type="subcellular location">
    <subcellularLocation>
        <location evidence="1 7">Cell membrane</location>
        <topology evidence="1 7">Multi-pass membrane protein</topology>
    </subcellularLocation>
</comment>
<dbReference type="GO" id="GO:0055085">
    <property type="term" value="P:transmembrane transport"/>
    <property type="evidence" value="ECO:0007669"/>
    <property type="project" value="InterPro"/>
</dbReference>
<protein>
    <submittedName>
        <fullName evidence="9">Putative aldouronate transport system permease protein</fullName>
    </submittedName>
</protein>
<organism evidence="9 10">
    <name type="scientific">Faecalicatena orotica</name>
    <dbReference type="NCBI Taxonomy" id="1544"/>
    <lineage>
        <taxon>Bacteria</taxon>
        <taxon>Bacillati</taxon>
        <taxon>Bacillota</taxon>
        <taxon>Clostridia</taxon>
        <taxon>Lachnospirales</taxon>
        <taxon>Lachnospiraceae</taxon>
        <taxon>Faecalicatena</taxon>
    </lineage>
</organism>
<reference evidence="9 10" key="1">
    <citation type="submission" date="2018-05" db="EMBL/GenBank/DDBJ databases">
        <title>The Hungate 1000. A catalogue of reference genomes from the rumen microbiome.</title>
        <authorList>
            <person name="Kelly W."/>
        </authorList>
    </citation>
    <scope>NUCLEOTIDE SEQUENCE [LARGE SCALE GENOMIC DNA]</scope>
    <source>
        <strain evidence="9 10">NLAE-zl-C242</strain>
    </source>
</reference>
<dbReference type="CDD" id="cd06261">
    <property type="entry name" value="TM_PBP2"/>
    <property type="match status" value="1"/>
</dbReference>
<keyword evidence="6 7" id="KW-0472">Membrane</keyword>
<feature type="transmembrane region" description="Helical" evidence="7">
    <location>
        <begin position="206"/>
        <end position="227"/>
    </location>
</feature>
<feature type="transmembrane region" description="Helical" evidence="7">
    <location>
        <begin position="112"/>
        <end position="135"/>
    </location>
</feature>
<evidence type="ECO:0000256" key="5">
    <source>
        <dbReference type="ARBA" id="ARBA00022989"/>
    </source>
</evidence>
<feature type="domain" description="ABC transmembrane type-1" evidence="8">
    <location>
        <begin position="75"/>
        <end position="292"/>
    </location>
</feature>
<dbReference type="InterPro" id="IPR035906">
    <property type="entry name" value="MetI-like_sf"/>
</dbReference>
<dbReference type="GO" id="GO:0005886">
    <property type="term" value="C:plasma membrane"/>
    <property type="evidence" value="ECO:0007669"/>
    <property type="project" value="UniProtKB-SubCell"/>
</dbReference>
<dbReference type="InterPro" id="IPR000515">
    <property type="entry name" value="MetI-like"/>
</dbReference>
<evidence type="ECO:0000256" key="6">
    <source>
        <dbReference type="ARBA" id="ARBA00023136"/>
    </source>
</evidence>
<evidence type="ECO:0000256" key="7">
    <source>
        <dbReference type="RuleBase" id="RU363032"/>
    </source>
</evidence>
<dbReference type="SUPFAM" id="SSF161098">
    <property type="entry name" value="MetI-like"/>
    <property type="match status" value="1"/>
</dbReference>
<proteinExistence type="inferred from homology"/>
<dbReference type="Gene3D" id="1.10.3720.10">
    <property type="entry name" value="MetI-like"/>
    <property type="match status" value="1"/>
</dbReference>
<dbReference type="EMBL" id="QGDL01000010">
    <property type="protein sequence ID" value="PWJ28062.1"/>
    <property type="molecule type" value="Genomic_DNA"/>
</dbReference>